<evidence type="ECO:0000256" key="4">
    <source>
        <dbReference type="PIRSR" id="PIRSR600760-2"/>
    </source>
</evidence>
<dbReference type="SUPFAM" id="SSF56655">
    <property type="entry name" value="Carbohydrate phosphatase"/>
    <property type="match status" value="1"/>
</dbReference>
<dbReference type="Gene3D" id="3.30.540.10">
    <property type="entry name" value="Fructose-1,6-Bisphosphatase, subunit A, domain 1"/>
    <property type="match status" value="1"/>
</dbReference>
<dbReference type="AlphaFoldDB" id="A0A5C8USK3"/>
<dbReference type="InterPro" id="IPR000760">
    <property type="entry name" value="Inositol_monophosphatase-like"/>
</dbReference>
<keyword evidence="2" id="KW-0378">Hydrolase</keyword>
<feature type="binding site" evidence="4">
    <location>
        <position position="94"/>
    </location>
    <ligand>
        <name>Mg(2+)</name>
        <dbReference type="ChEBI" id="CHEBI:18420"/>
        <label>1</label>
        <note>catalytic</note>
    </ligand>
</feature>
<dbReference type="GO" id="GO:0008934">
    <property type="term" value="F:inositol monophosphate 1-phosphatase activity"/>
    <property type="evidence" value="ECO:0007669"/>
    <property type="project" value="TreeGrafter"/>
</dbReference>
<keyword evidence="1 4" id="KW-0479">Metal-binding</keyword>
<dbReference type="Proteomes" id="UP000321379">
    <property type="component" value="Unassembled WGS sequence"/>
</dbReference>
<accession>A0A5C8USK3</accession>
<dbReference type="EMBL" id="VRMG01000005">
    <property type="protein sequence ID" value="TXN31237.1"/>
    <property type="molecule type" value="Genomic_DNA"/>
</dbReference>
<organism evidence="5 6">
    <name type="scientific">Lacisediminihabitans profunda</name>
    <dbReference type="NCBI Taxonomy" id="2594790"/>
    <lineage>
        <taxon>Bacteria</taxon>
        <taxon>Bacillati</taxon>
        <taxon>Actinomycetota</taxon>
        <taxon>Actinomycetes</taxon>
        <taxon>Micrococcales</taxon>
        <taxon>Microbacteriaceae</taxon>
        <taxon>Lacisediminihabitans</taxon>
    </lineage>
</organism>
<dbReference type="Pfam" id="PF00459">
    <property type="entry name" value="Inositol_P"/>
    <property type="match status" value="1"/>
</dbReference>
<feature type="binding site" evidence="4">
    <location>
        <position position="93"/>
    </location>
    <ligand>
        <name>Mg(2+)</name>
        <dbReference type="ChEBI" id="CHEBI:18420"/>
        <label>2</label>
    </ligand>
</feature>
<feature type="binding site" evidence="4">
    <location>
        <position position="91"/>
    </location>
    <ligand>
        <name>Mg(2+)</name>
        <dbReference type="ChEBI" id="CHEBI:18420"/>
        <label>1</label>
        <note>catalytic</note>
    </ligand>
</feature>
<name>A0A5C8USK3_9MICO</name>
<reference evidence="5 6" key="1">
    <citation type="submission" date="2019-08" db="EMBL/GenBank/DDBJ databases">
        <title>Bacterial whole genome sequence for Glaciihabitans sp. CHu50b-6-2.</title>
        <authorList>
            <person name="Jin L."/>
        </authorList>
    </citation>
    <scope>NUCLEOTIDE SEQUENCE [LARGE SCALE GENOMIC DNA]</scope>
    <source>
        <strain evidence="5 6">CHu50b-6-2</strain>
    </source>
</reference>
<sequence length="261" mass="27589">MSLEPLPKLADLLQIAITAATAGAEELTAQSGEPFETHTKGEIGNLVTDVDVAAEHRVRNAIATRRPDDLVSGEELPDSPGARATVRWSIDPLDGTTNYIRGLPFYCTSVAACSTSTGKWLVGAVVAPALGVTYFASLGGGAWMSRGGRDAVRISGPPPGRASRLLGTGFSYSRTVRENQYAQLPELMTTFSDLRRFGSAALEICCVAEGTLDAFHESDLYEYDWAAAALIAEEAGLSIVRPSVQGAAMSATRRTVPPNNG</sequence>
<dbReference type="GO" id="GO:0046872">
    <property type="term" value="F:metal ion binding"/>
    <property type="evidence" value="ECO:0007669"/>
    <property type="project" value="UniProtKB-KW"/>
</dbReference>
<feature type="binding site" evidence="4">
    <location>
        <position position="74"/>
    </location>
    <ligand>
        <name>Mg(2+)</name>
        <dbReference type="ChEBI" id="CHEBI:18420"/>
        <label>1</label>
        <note>catalytic</note>
    </ligand>
</feature>
<dbReference type="PANTHER" id="PTHR20854">
    <property type="entry name" value="INOSITOL MONOPHOSPHATASE"/>
    <property type="match status" value="1"/>
</dbReference>
<evidence type="ECO:0000256" key="3">
    <source>
        <dbReference type="ARBA" id="ARBA00022842"/>
    </source>
</evidence>
<proteinExistence type="predicted"/>
<dbReference type="RefSeq" id="WP_187270602.1">
    <property type="nucleotide sequence ID" value="NZ_VRMG01000005.1"/>
</dbReference>
<dbReference type="PROSITE" id="PS00629">
    <property type="entry name" value="IMP_1"/>
    <property type="match status" value="1"/>
</dbReference>
<dbReference type="PRINTS" id="PR00377">
    <property type="entry name" value="IMPHPHTASES"/>
</dbReference>
<feature type="binding site" evidence="4">
    <location>
        <position position="224"/>
    </location>
    <ligand>
        <name>Mg(2+)</name>
        <dbReference type="ChEBI" id="CHEBI:18420"/>
        <label>1</label>
        <note>catalytic</note>
    </ligand>
</feature>
<dbReference type="InterPro" id="IPR020583">
    <property type="entry name" value="Inositol_monoP_metal-BS"/>
</dbReference>
<gene>
    <name evidence="5" type="ORF">FVP33_06605</name>
</gene>
<keyword evidence="3 4" id="KW-0460">Magnesium</keyword>
<dbReference type="Gene3D" id="3.40.190.80">
    <property type="match status" value="1"/>
</dbReference>
<protein>
    <submittedName>
        <fullName evidence="5">Inositol monophosphatase</fullName>
    </submittedName>
</protein>
<comment type="caution">
    <text evidence="5">The sequence shown here is derived from an EMBL/GenBank/DDBJ whole genome shotgun (WGS) entry which is preliminary data.</text>
</comment>
<evidence type="ECO:0000256" key="1">
    <source>
        <dbReference type="ARBA" id="ARBA00022723"/>
    </source>
</evidence>
<dbReference type="PANTHER" id="PTHR20854:SF4">
    <property type="entry name" value="INOSITOL-1-MONOPHOSPHATASE-RELATED"/>
    <property type="match status" value="1"/>
</dbReference>
<evidence type="ECO:0000313" key="6">
    <source>
        <dbReference type="Proteomes" id="UP000321379"/>
    </source>
</evidence>
<evidence type="ECO:0000256" key="2">
    <source>
        <dbReference type="ARBA" id="ARBA00022801"/>
    </source>
</evidence>
<keyword evidence="6" id="KW-1185">Reference proteome</keyword>
<dbReference type="GO" id="GO:0007165">
    <property type="term" value="P:signal transduction"/>
    <property type="evidence" value="ECO:0007669"/>
    <property type="project" value="TreeGrafter"/>
</dbReference>
<evidence type="ECO:0000313" key="5">
    <source>
        <dbReference type="EMBL" id="TXN31237.1"/>
    </source>
</evidence>
<comment type="cofactor">
    <cofactor evidence="4">
        <name>Mg(2+)</name>
        <dbReference type="ChEBI" id="CHEBI:18420"/>
    </cofactor>
</comment>
<dbReference type="GO" id="GO:0006020">
    <property type="term" value="P:inositol metabolic process"/>
    <property type="evidence" value="ECO:0007669"/>
    <property type="project" value="TreeGrafter"/>
</dbReference>